<feature type="transmembrane region" description="Helical" evidence="2">
    <location>
        <begin position="758"/>
        <end position="778"/>
    </location>
</feature>
<dbReference type="Proteomes" id="UP000692954">
    <property type="component" value="Unassembled WGS sequence"/>
</dbReference>
<dbReference type="AlphaFoldDB" id="A0A8S1NJQ6"/>
<keyword evidence="1" id="KW-0175">Coiled coil</keyword>
<feature type="transmembrane region" description="Helical" evidence="2">
    <location>
        <begin position="647"/>
        <end position="665"/>
    </location>
</feature>
<keyword evidence="2" id="KW-0812">Transmembrane</keyword>
<evidence type="ECO:0000313" key="4">
    <source>
        <dbReference type="Proteomes" id="UP000692954"/>
    </source>
</evidence>
<protein>
    <recommendedName>
        <fullName evidence="5">Transmembrane protein</fullName>
    </recommendedName>
</protein>
<keyword evidence="2" id="KW-1133">Transmembrane helix</keyword>
<keyword evidence="4" id="KW-1185">Reference proteome</keyword>
<feature type="transmembrane region" description="Helical" evidence="2">
    <location>
        <begin position="509"/>
        <end position="532"/>
    </location>
</feature>
<feature type="transmembrane region" description="Helical" evidence="2">
    <location>
        <begin position="685"/>
        <end position="705"/>
    </location>
</feature>
<evidence type="ECO:0008006" key="5">
    <source>
        <dbReference type="Google" id="ProtNLM"/>
    </source>
</evidence>
<accession>A0A8S1NJQ6</accession>
<dbReference type="OrthoDB" id="304011at2759"/>
<sequence length="803" mass="95081">MNSNQYNSKKLAPFKKSRDSLREELKILQQEYQQEEKLNDFYFDEIGHAEKEFEQLVKQIDDFNKHNHSQKNTKQTDQNQGLDETIEKNVIETLQLFLLNTSKKEYLESIQEQEIAKKQQQFGNLVLNQPNLTKEKEDQQIEEINNENGYYVTLKQGESQFEVRIPYHIKTFKELKSIVKSCFMAEEKEIFYTDQLGNILQLDMNILDELYPSIYELLKNYQPTIGIQIIKQKKIKDNTKFTDAEIDNDGIYDLMTKQLRTTKRAQKQINWSSYLNYLTNFKYLMESIIFLSLLIIFAVIEVDENKFFTNSQLLVTMNSQISLTKSFINPVKNISDLILQTIPDEKHQNPTYPLKSALLVQTLVGIDKIENCHILNENQKLIFLEKNQSCLDFNHIITDDLDEDFTFTNYNPKFYNQNYGGYVWELDLTSKENFLESLERLENEQWIKYNIKQSKFILNYFNSPTTRIVQVMITTLYLFNDNLLNYNSISSEAFDLSEEPDQLTLYKNIMLYCSIVLLVSSFFDFFGIYLVGTKNHLIVLYLSYLELVTKKKKMQAKRKEINEQDHKDMQQKELILSDYFIINLKVIFIVIRIPLIFDIIYILCQFGLLIKRTVETQYKDQLNLMDVESDQFQDTTSLFTPLIFSRIYSAVLMLFLMISIVRFLGNWSPYLKCYGLVMIRFNKESWFLLLVLIYIISICAMSWSLTLQGKLINHDNFFFTFIGLLRCTLRYGMHNDLDQQGFHNNYAKDISFSFDTRYLQYIIIITLSMIMVPIFISLMTQQVHNTKIEAKQKMLEMKKSTEE</sequence>
<evidence type="ECO:0000313" key="3">
    <source>
        <dbReference type="EMBL" id="CAD8089215.1"/>
    </source>
</evidence>
<gene>
    <name evidence="3" type="ORF">PSON_ATCC_30995.1.T0540002</name>
</gene>
<evidence type="ECO:0000256" key="1">
    <source>
        <dbReference type="SAM" id="Coils"/>
    </source>
</evidence>
<dbReference type="EMBL" id="CAJJDN010000054">
    <property type="protein sequence ID" value="CAD8089215.1"/>
    <property type="molecule type" value="Genomic_DNA"/>
</dbReference>
<evidence type="ECO:0000256" key="2">
    <source>
        <dbReference type="SAM" id="Phobius"/>
    </source>
</evidence>
<feature type="coiled-coil region" evidence="1">
    <location>
        <begin position="18"/>
        <end position="45"/>
    </location>
</feature>
<organism evidence="3 4">
    <name type="scientific">Paramecium sonneborni</name>
    <dbReference type="NCBI Taxonomy" id="65129"/>
    <lineage>
        <taxon>Eukaryota</taxon>
        <taxon>Sar</taxon>
        <taxon>Alveolata</taxon>
        <taxon>Ciliophora</taxon>
        <taxon>Intramacronucleata</taxon>
        <taxon>Oligohymenophorea</taxon>
        <taxon>Peniculida</taxon>
        <taxon>Parameciidae</taxon>
        <taxon>Paramecium</taxon>
    </lineage>
</organism>
<comment type="caution">
    <text evidence="3">The sequence shown here is derived from an EMBL/GenBank/DDBJ whole genome shotgun (WGS) entry which is preliminary data.</text>
</comment>
<proteinExistence type="predicted"/>
<feature type="transmembrane region" description="Helical" evidence="2">
    <location>
        <begin position="586"/>
        <end position="610"/>
    </location>
</feature>
<reference evidence="3" key="1">
    <citation type="submission" date="2021-01" db="EMBL/GenBank/DDBJ databases">
        <authorList>
            <consortium name="Genoscope - CEA"/>
            <person name="William W."/>
        </authorList>
    </citation>
    <scope>NUCLEOTIDE SEQUENCE</scope>
</reference>
<name>A0A8S1NJQ6_9CILI</name>
<keyword evidence="2" id="KW-0472">Membrane</keyword>
<feature type="transmembrane region" description="Helical" evidence="2">
    <location>
        <begin position="283"/>
        <end position="302"/>
    </location>
</feature>